<organism evidence="2 3">
    <name type="scientific">Streptomyces tubbatahanensis</name>
    <dbReference type="NCBI Taxonomy" id="2923272"/>
    <lineage>
        <taxon>Bacteria</taxon>
        <taxon>Bacillati</taxon>
        <taxon>Actinomycetota</taxon>
        <taxon>Actinomycetes</taxon>
        <taxon>Kitasatosporales</taxon>
        <taxon>Streptomycetaceae</taxon>
        <taxon>Streptomyces</taxon>
    </lineage>
</organism>
<dbReference type="InterPro" id="IPR010982">
    <property type="entry name" value="Lambda_DNA-bd_dom_sf"/>
</dbReference>
<dbReference type="Pfam" id="PF19054">
    <property type="entry name" value="DUF5753"/>
    <property type="match status" value="1"/>
</dbReference>
<dbReference type="RefSeq" id="WP_242753227.1">
    <property type="nucleotide sequence ID" value="NZ_CP093846.1"/>
</dbReference>
<evidence type="ECO:0000313" key="3">
    <source>
        <dbReference type="Proteomes" id="UP001202244"/>
    </source>
</evidence>
<gene>
    <name evidence="2" type="ORF">MMF93_19190</name>
</gene>
<protein>
    <submittedName>
        <fullName evidence="2">Helix-turn-helix domain-containing protein</fullName>
    </submittedName>
</protein>
<keyword evidence="3" id="KW-1185">Reference proteome</keyword>
<dbReference type="EMBL" id="CP093846">
    <property type="protein sequence ID" value="UNS98338.1"/>
    <property type="molecule type" value="Genomic_DNA"/>
</dbReference>
<reference evidence="2 3" key="1">
    <citation type="journal article" date="2023" name="Microbiol. Spectr.">
        <title>Synergy between Genome Mining, Metabolomics, and Bioinformatics Uncovers Antibacterial Chlorinated Carbazole Alkaloids and Their Biosynthetic Gene Cluster from Streptomyces tubbatahanensis sp. nov., a Novel Actinomycete Isolated from Sulu Sea, Philippines.</title>
        <authorList>
            <person name="Tenebro C.P."/>
            <person name="Trono D.J.V.L."/>
            <person name="Balida L.A.P."/>
            <person name="Bayog L.K.A."/>
            <person name="Bruna J.R."/>
            <person name="Sabido E.M."/>
            <person name="Caspe D.P.C."/>
            <person name="de Los Santos E.L.C."/>
            <person name="Saludes J.P."/>
            <person name="Dalisay D.S."/>
        </authorList>
    </citation>
    <scope>NUCLEOTIDE SEQUENCE [LARGE SCALE GENOMIC DNA]</scope>
    <source>
        <strain evidence="2 3">DSD3025</strain>
    </source>
</reference>
<accession>A0ABY3XV20</accession>
<proteinExistence type="predicted"/>
<dbReference type="SUPFAM" id="SSF47413">
    <property type="entry name" value="lambda repressor-like DNA-binding domains"/>
    <property type="match status" value="1"/>
</dbReference>
<dbReference type="Pfam" id="PF13560">
    <property type="entry name" value="HTH_31"/>
    <property type="match status" value="1"/>
</dbReference>
<name>A0ABY3XV20_9ACTN</name>
<sequence>MPQRRVVTGRSQEPRKRFAEELRLLRAGSGESLRRLGEVLGWDWSLFGKMESGETLGGPEVVEALDQHYGTSDLLLTLWELALADPSQFRERYRRYMSLEAEAISLWHYAVSNFHGLLQTPAYARTLLAAGGLTGTELTRQVEARMGRQTLLDREGAPRFRAILSEAALRTPLEEPQAWHQQLRHLVEMGERRNVVLHVVRDSDGLHALTNTDTMFLRTTDGRTVAWVETGYSGDLVEATAAVERLQLGYDAVRDRAMSPAESREFIERMLEEAQCA</sequence>
<dbReference type="Proteomes" id="UP001202244">
    <property type="component" value="Chromosome"/>
</dbReference>
<feature type="domain" description="DUF5753" evidence="1">
    <location>
        <begin position="93"/>
        <end position="269"/>
    </location>
</feature>
<evidence type="ECO:0000259" key="1">
    <source>
        <dbReference type="Pfam" id="PF19054"/>
    </source>
</evidence>
<dbReference type="InterPro" id="IPR043917">
    <property type="entry name" value="DUF5753"/>
</dbReference>
<evidence type="ECO:0000313" key="2">
    <source>
        <dbReference type="EMBL" id="UNS98338.1"/>
    </source>
</evidence>